<keyword evidence="2" id="KW-1185">Reference proteome</keyword>
<name>A0A9W5U1Y5_9BACI</name>
<sequence>MTCRINAAPDYTAWFHATLGSFLVSVKWLFVDDGLFSVDVERFTDGVDSFSVDVTRFTDDVFVKHFLKNKPFRQSPDERVLFKRCLTVLAAFYLPLYHHINDKLHNDFAQLPAMLVF</sequence>
<dbReference type="Proteomes" id="UP000621492">
    <property type="component" value="Unassembled WGS sequence"/>
</dbReference>
<protein>
    <submittedName>
        <fullName evidence="1">Uncharacterized protein</fullName>
    </submittedName>
</protein>
<reference evidence="1" key="1">
    <citation type="journal article" date="2014" name="Int. J. Syst. Evol. Microbiol.">
        <title>Complete genome sequence of Corynebacterium casei LMG S-19264T (=DSM 44701T), isolated from a smear-ripened cheese.</title>
        <authorList>
            <consortium name="US DOE Joint Genome Institute (JGI-PGF)"/>
            <person name="Walter F."/>
            <person name="Albersmeier A."/>
            <person name="Kalinowski J."/>
            <person name="Ruckert C."/>
        </authorList>
    </citation>
    <scope>NUCLEOTIDE SEQUENCE</scope>
    <source>
        <strain evidence="1">CGMCC 1.15454</strain>
    </source>
</reference>
<evidence type="ECO:0000313" key="1">
    <source>
        <dbReference type="EMBL" id="GGB62429.1"/>
    </source>
</evidence>
<proteinExistence type="predicted"/>
<dbReference type="EMBL" id="BMJD01000073">
    <property type="protein sequence ID" value="GGB62429.1"/>
    <property type="molecule type" value="Genomic_DNA"/>
</dbReference>
<organism evidence="1 2">
    <name type="scientific">Lentibacillus populi</name>
    <dbReference type="NCBI Taxonomy" id="1827502"/>
    <lineage>
        <taxon>Bacteria</taxon>
        <taxon>Bacillati</taxon>
        <taxon>Bacillota</taxon>
        <taxon>Bacilli</taxon>
        <taxon>Bacillales</taxon>
        <taxon>Bacillaceae</taxon>
        <taxon>Lentibacillus</taxon>
    </lineage>
</organism>
<reference evidence="1" key="2">
    <citation type="submission" date="2020-09" db="EMBL/GenBank/DDBJ databases">
        <authorList>
            <person name="Sun Q."/>
            <person name="Zhou Y."/>
        </authorList>
    </citation>
    <scope>NUCLEOTIDE SEQUENCE</scope>
    <source>
        <strain evidence="1">CGMCC 1.15454</strain>
    </source>
</reference>
<comment type="caution">
    <text evidence="1">The sequence shown here is derived from an EMBL/GenBank/DDBJ whole genome shotgun (WGS) entry which is preliminary data.</text>
</comment>
<accession>A0A9W5U1Y5</accession>
<evidence type="ECO:0000313" key="2">
    <source>
        <dbReference type="Proteomes" id="UP000621492"/>
    </source>
</evidence>
<gene>
    <name evidence="1" type="ORF">GCM10011409_44500</name>
</gene>
<dbReference type="AlphaFoldDB" id="A0A9W5U1Y5"/>